<comment type="caution">
    <text evidence="1">The sequence shown here is derived from an EMBL/GenBank/DDBJ whole genome shotgun (WGS) entry which is preliminary data.</text>
</comment>
<sequence>MFFMTIDYFEDLLRKPSLFKSERKLDNNYVPKK</sequence>
<gene>
    <name evidence="1" type="ORF">S03H2_22043</name>
</gene>
<accession>X1FVZ7</accession>
<proteinExistence type="predicted"/>
<organism evidence="1">
    <name type="scientific">marine sediment metagenome</name>
    <dbReference type="NCBI Taxonomy" id="412755"/>
    <lineage>
        <taxon>unclassified sequences</taxon>
        <taxon>metagenomes</taxon>
        <taxon>ecological metagenomes</taxon>
    </lineage>
</organism>
<name>X1FVZ7_9ZZZZ</name>
<dbReference type="EMBL" id="BARU01011806">
    <property type="protein sequence ID" value="GAH33469.1"/>
    <property type="molecule type" value="Genomic_DNA"/>
</dbReference>
<evidence type="ECO:0000313" key="1">
    <source>
        <dbReference type="EMBL" id="GAH33469.1"/>
    </source>
</evidence>
<feature type="non-terminal residue" evidence="1">
    <location>
        <position position="33"/>
    </location>
</feature>
<protein>
    <submittedName>
        <fullName evidence="1">Uncharacterized protein</fullName>
    </submittedName>
</protein>
<reference evidence="1" key="1">
    <citation type="journal article" date="2014" name="Front. Microbiol.">
        <title>High frequency of phylogenetically diverse reductive dehalogenase-homologous genes in deep subseafloor sedimentary metagenomes.</title>
        <authorList>
            <person name="Kawai M."/>
            <person name="Futagami T."/>
            <person name="Toyoda A."/>
            <person name="Takaki Y."/>
            <person name="Nishi S."/>
            <person name="Hori S."/>
            <person name="Arai W."/>
            <person name="Tsubouchi T."/>
            <person name="Morono Y."/>
            <person name="Uchiyama I."/>
            <person name="Ito T."/>
            <person name="Fujiyama A."/>
            <person name="Inagaki F."/>
            <person name="Takami H."/>
        </authorList>
    </citation>
    <scope>NUCLEOTIDE SEQUENCE</scope>
    <source>
        <strain evidence="1">Expedition CK06-06</strain>
    </source>
</reference>
<dbReference type="AlphaFoldDB" id="X1FVZ7"/>